<evidence type="ECO:0000313" key="1">
    <source>
        <dbReference type="EMBL" id="APW60980.1"/>
    </source>
</evidence>
<accession>A0A1U7CPV6</accession>
<evidence type="ECO:0000313" key="2">
    <source>
        <dbReference type="Proteomes" id="UP000186309"/>
    </source>
</evidence>
<sequence>MAYQRLGVRVTDGRVWGVDLDNADYADRRESIDLLHVDTDPHTEEQTLRWFDLYASRCGVIALHDAHHPAFGVGRAVRAFVARGGWAVHEYWAGQRGQEPFSMAPAFSAG</sequence>
<name>A0A1U7CPV6_9BACT</name>
<dbReference type="EMBL" id="CP019082">
    <property type="protein sequence ID" value="APW60980.1"/>
    <property type="molecule type" value="Genomic_DNA"/>
</dbReference>
<keyword evidence="2" id="KW-1185">Reference proteome</keyword>
<dbReference type="AlphaFoldDB" id="A0A1U7CPV6"/>
<dbReference type="Proteomes" id="UP000186309">
    <property type="component" value="Chromosome"/>
</dbReference>
<dbReference type="KEGG" id="pbor:BSF38_02477"/>
<proteinExistence type="predicted"/>
<dbReference type="STRING" id="1387353.BSF38_02477"/>
<organism evidence="1 2">
    <name type="scientific">Paludisphaera borealis</name>
    <dbReference type="NCBI Taxonomy" id="1387353"/>
    <lineage>
        <taxon>Bacteria</taxon>
        <taxon>Pseudomonadati</taxon>
        <taxon>Planctomycetota</taxon>
        <taxon>Planctomycetia</taxon>
        <taxon>Isosphaerales</taxon>
        <taxon>Isosphaeraceae</taxon>
        <taxon>Paludisphaera</taxon>
    </lineage>
</organism>
<gene>
    <name evidence="1" type="ORF">BSF38_02477</name>
</gene>
<reference evidence="2" key="1">
    <citation type="submission" date="2016-12" db="EMBL/GenBank/DDBJ databases">
        <title>Comparative genomics of four Isosphaeraceae planctomycetes: a common pool of plasmids and glycoside hydrolase genes.</title>
        <authorList>
            <person name="Ivanova A."/>
        </authorList>
    </citation>
    <scope>NUCLEOTIDE SEQUENCE [LARGE SCALE GENOMIC DNA]</scope>
    <source>
        <strain evidence="2">PX4</strain>
    </source>
</reference>
<protein>
    <submittedName>
        <fullName evidence="1">Uncharacterized protein</fullName>
    </submittedName>
</protein>